<name>A0ABN3CH66_9ACTN</name>
<comment type="caution">
    <text evidence="1">The sequence shown here is derived from an EMBL/GenBank/DDBJ whole genome shotgun (WGS) entry which is preliminary data.</text>
</comment>
<evidence type="ECO:0000313" key="1">
    <source>
        <dbReference type="EMBL" id="GAA2208749.1"/>
    </source>
</evidence>
<keyword evidence="2" id="KW-1185">Reference proteome</keyword>
<proteinExistence type="predicted"/>
<sequence length="166" mass="18553">MTQRQASGHPPDQLAALRDCLARAYGDLDHPTWHFVTEMAARQPYADVLRRLRADGEVTDDTDVNCDVSFTYLARRRRYLTVRLSMVGPYAAILSSGADGLGPFQVISTRDQCADASEQAIFDLVSRSGFVILSREELQERMPISLRETGRPSTVYAAFFEPDGHI</sequence>
<accession>A0ABN3CH66</accession>
<evidence type="ECO:0000313" key="2">
    <source>
        <dbReference type="Proteomes" id="UP001499843"/>
    </source>
</evidence>
<organism evidence="1 2">
    <name type="scientific">Nonomuraea monospora</name>
    <dbReference type="NCBI Taxonomy" id="568818"/>
    <lineage>
        <taxon>Bacteria</taxon>
        <taxon>Bacillati</taxon>
        <taxon>Actinomycetota</taxon>
        <taxon>Actinomycetes</taxon>
        <taxon>Streptosporangiales</taxon>
        <taxon>Streptosporangiaceae</taxon>
        <taxon>Nonomuraea</taxon>
    </lineage>
</organism>
<protein>
    <submittedName>
        <fullName evidence="1">Uncharacterized protein</fullName>
    </submittedName>
</protein>
<reference evidence="1 2" key="1">
    <citation type="journal article" date="2019" name="Int. J. Syst. Evol. Microbiol.">
        <title>The Global Catalogue of Microorganisms (GCM) 10K type strain sequencing project: providing services to taxonomists for standard genome sequencing and annotation.</title>
        <authorList>
            <consortium name="The Broad Institute Genomics Platform"/>
            <consortium name="The Broad Institute Genome Sequencing Center for Infectious Disease"/>
            <person name="Wu L."/>
            <person name="Ma J."/>
        </authorList>
    </citation>
    <scope>NUCLEOTIDE SEQUENCE [LARGE SCALE GENOMIC DNA]</scope>
    <source>
        <strain evidence="1 2">JCM 16114</strain>
    </source>
</reference>
<dbReference type="RefSeq" id="WP_344477157.1">
    <property type="nucleotide sequence ID" value="NZ_BAAAQX010000009.1"/>
</dbReference>
<dbReference type="EMBL" id="BAAAQX010000009">
    <property type="protein sequence ID" value="GAA2208749.1"/>
    <property type="molecule type" value="Genomic_DNA"/>
</dbReference>
<gene>
    <name evidence="1" type="ORF">GCM10009850_042070</name>
</gene>
<dbReference type="Proteomes" id="UP001499843">
    <property type="component" value="Unassembled WGS sequence"/>
</dbReference>